<dbReference type="STRING" id="1618570.UT08_C0014G0021"/>
<evidence type="ECO:0000313" key="2">
    <source>
        <dbReference type="EMBL" id="KKQ84729.1"/>
    </source>
</evidence>
<protein>
    <submittedName>
        <fullName evidence="2">Two-component response regulator</fullName>
    </submittedName>
</protein>
<evidence type="ECO:0000259" key="1">
    <source>
        <dbReference type="Pfam" id="PF08241"/>
    </source>
</evidence>
<comment type="caution">
    <text evidence="2">The sequence shown here is derived from an EMBL/GenBank/DDBJ whole genome shotgun (WGS) entry which is preliminary data.</text>
</comment>
<dbReference type="SUPFAM" id="SSF53335">
    <property type="entry name" value="S-adenosyl-L-methionine-dependent methyltransferases"/>
    <property type="match status" value="1"/>
</dbReference>
<dbReference type="InterPro" id="IPR013216">
    <property type="entry name" value="Methyltransf_11"/>
</dbReference>
<organism evidence="2 3">
    <name type="scientific">Candidatus Woesebacteria bacterium GW2011_GWB1_38_8</name>
    <dbReference type="NCBI Taxonomy" id="1618570"/>
    <lineage>
        <taxon>Bacteria</taxon>
        <taxon>Candidatus Woeseibacteriota</taxon>
    </lineage>
</organism>
<dbReference type="AlphaFoldDB" id="A0A0G0NFS2"/>
<dbReference type="Gene3D" id="3.40.50.150">
    <property type="entry name" value="Vaccinia Virus protein VP39"/>
    <property type="match status" value="1"/>
</dbReference>
<feature type="domain" description="Methyltransferase type 11" evidence="1">
    <location>
        <begin position="4"/>
        <end position="79"/>
    </location>
</feature>
<reference evidence="2 3" key="1">
    <citation type="journal article" date="2015" name="Nature">
        <title>rRNA introns, odd ribosomes, and small enigmatic genomes across a large radiation of phyla.</title>
        <authorList>
            <person name="Brown C.T."/>
            <person name="Hug L.A."/>
            <person name="Thomas B.C."/>
            <person name="Sharon I."/>
            <person name="Castelle C.J."/>
            <person name="Singh A."/>
            <person name="Wilkins M.J."/>
            <person name="Williams K.H."/>
            <person name="Banfield J.F."/>
        </authorList>
    </citation>
    <scope>NUCLEOTIDE SEQUENCE [LARGE SCALE GENOMIC DNA]</scope>
</reference>
<dbReference type="EMBL" id="LBVL01000014">
    <property type="protein sequence ID" value="KKQ84729.1"/>
    <property type="molecule type" value="Genomic_DNA"/>
</dbReference>
<sequence>MKKKLGLTVYGIDGAKDALKEAKKRGVITKLGDVSKSLPYEDGYFDFVFAGEIIEHLLDTKSFLNEINRVLKPSGYLVITTPNLARVDDRIKFLFGKTPRHTTPIHPYLYLHIRPFTFDSLKKVLKLCGFDEIALRSHIVAIEFNNQKNCFYSRFLAKIFPTFGATLIVRARKI</sequence>
<evidence type="ECO:0000313" key="3">
    <source>
        <dbReference type="Proteomes" id="UP000034081"/>
    </source>
</evidence>
<dbReference type="Pfam" id="PF08241">
    <property type="entry name" value="Methyltransf_11"/>
    <property type="match status" value="1"/>
</dbReference>
<name>A0A0G0NFS2_9BACT</name>
<dbReference type="Proteomes" id="UP000034081">
    <property type="component" value="Unassembled WGS sequence"/>
</dbReference>
<proteinExistence type="predicted"/>
<dbReference type="CDD" id="cd02440">
    <property type="entry name" value="AdoMet_MTases"/>
    <property type="match status" value="1"/>
</dbReference>
<dbReference type="GO" id="GO:0008757">
    <property type="term" value="F:S-adenosylmethionine-dependent methyltransferase activity"/>
    <property type="evidence" value="ECO:0007669"/>
    <property type="project" value="InterPro"/>
</dbReference>
<gene>
    <name evidence="2" type="ORF">UT08_C0014G0021</name>
</gene>
<dbReference type="PANTHER" id="PTHR43591:SF110">
    <property type="entry name" value="RHODANESE DOMAIN-CONTAINING PROTEIN"/>
    <property type="match status" value="1"/>
</dbReference>
<accession>A0A0G0NFS2</accession>
<dbReference type="InterPro" id="IPR029063">
    <property type="entry name" value="SAM-dependent_MTases_sf"/>
</dbReference>
<dbReference type="PANTHER" id="PTHR43591">
    <property type="entry name" value="METHYLTRANSFERASE"/>
    <property type="match status" value="1"/>
</dbReference>